<gene>
    <name evidence="6" type="primary">rsmG</name>
    <name evidence="7" type="ORF">SpAn4DRAFT_4900</name>
</gene>
<keyword evidence="3 6" id="KW-0489">Methyltransferase</keyword>
<evidence type="ECO:0000256" key="4">
    <source>
        <dbReference type="ARBA" id="ARBA00022679"/>
    </source>
</evidence>
<evidence type="ECO:0000313" key="8">
    <source>
        <dbReference type="Proteomes" id="UP000049855"/>
    </source>
</evidence>
<proteinExistence type="inferred from homology"/>
<dbReference type="GO" id="GO:0070043">
    <property type="term" value="F:rRNA (guanine-N7-)-methyltransferase activity"/>
    <property type="evidence" value="ECO:0007669"/>
    <property type="project" value="UniProtKB-UniRule"/>
</dbReference>
<dbReference type="Proteomes" id="UP000049855">
    <property type="component" value="Unassembled WGS sequence"/>
</dbReference>
<evidence type="ECO:0000256" key="5">
    <source>
        <dbReference type="ARBA" id="ARBA00022691"/>
    </source>
</evidence>
<dbReference type="NCBIfam" id="TIGR00138">
    <property type="entry name" value="rsmG_gidB"/>
    <property type="match status" value="1"/>
</dbReference>
<protein>
    <recommendedName>
        <fullName evidence="6">Ribosomal RNA small subunit methyltransferase G</fullName>
        <ecNumber evidence="6">2.1.1.-</ecNumber>
    </recommendedName>
    <alternativeName>
        <fullName evidence="6">16S rRNA 7-methylguanosine methyltransferase</fullName>
        <shortName evidence="6">16S rRNA m7G methyltransferase</shortName>
    </alternativeName>
</protein>
<keyword evidence="4 6" id="KW-0808">Transferase</keyword>
<dbReference type="FunFam" id="3.40.50.150:FF:000041">
    <property type="entry name" value="Ribosomal RNA small subunit methyltransferase G"/>
    <property type="match status" value="1"/>
</dbReference>
<dbReference type="PANTHER" id="PTHR31760">
    <property type="entry name" value="S-ADENOSYL-L-METHIONINE-DEPENDENT METHYLTRANSFERASES SUPERFAMILY PROTEIN"/>
    <property type="match status" value="1"/>
</dbReference>
<feature type="binding site" evidence="6">
    <location>
        <position position="84"/>
    </location>
    <ligand>
        <name>S-adenosyl-L-methionine</name>
        <dbReference type="ChEBI" id="CHEBI:59789"/>
    </ligand>
</feature>
<dbReference type="AlphaFoldDB" id="A0A0U1KRZ5"/>
<organism evidence="7 8">
    <name type="scientific">Sporomusa ovata</name>
    <dbReference type="NCBI Taxonomy" id="2378"/>
    <lineage>
        <taxon>Bacteria</taxon>
        <taxon>Bacillati</taxon>
        <taxon>Bacillota</taxon>
        <taxon>Negativicutes</taxon>
        <taxon>Selenomonadales</taxon>
        <taxon>Sporomusaceae</taxon>
        <taxon>Sporomusa</taxon>
    </lineage>
</organism>
<evidence type="ECO:0000256" key="6">
    <source>
        <dbReference type="HAMAP-Rule" id="MF_00074"/>
    </source>
</evidence>
<keyword evidence="1 6" id="KW-0963">Cytoplasm</keyword>
<evidence type="ECO:0000256" key="1">
    <source>
        <dbReference type="ARBA" id="ARBA00022490"/>
    </source>
</evidence>
<feature type="binding site" evidence="6">
    <location>
        <position position="79"/>
    </location>
    <ligand>
        <name>S-adenosyl-L-methionine</name>
        <dbReference type="ChEBI" id="CHEBI:59789"/>
    </ligand>
</feature>
<evidence type="ECO:0000256" key="3">
    <source>
        <dbReference type="ARBA" id="ARBA00022603"/>
    </source>
</evidence>
<evidence type="ECO:0000256" key="2">
    <source>
        <dbReference type="ARBA" id="ARBA00022552"/>
    </source>
</evidence>
<reference evidence="8" key="1">
    <citation type="submission" date="2015-03" db="EMBL/GenBank/DDBJ databases">
        <authorList>
            <person name="Nijsse Bart"/>
        </authorList>
    </citation>
    <scope>NUCLEOTIDE SEQUENCE [LARGE SCALE GENOMIC DNA]</scope>
</reference>
<dbReference type="GO" id="GO:0005829">
    <property type="term" value="C:cytosol"/>
    <property type="evidence" value="ECO:0007669"/>
    <property type="project" value="TreeGrafter"/>
</dbReference>
<dbReference type="InterPro" id="IPR003682">
    <property type="entry name" value="rRNA_ssu_MeTfrase_G"/>
</dbReference>
<comment type="function">
    <text evidence="6">Specifically methylates the N7 position of a guanine in 16S rRNA.</text>
</comment>
<feature type="binding site" evidence="6">
    <location>
        <position position="149"/>
    </location>
    <ligand>
        <name>S-adenosyl-L-methionine</name>
        <dbReference type="ChEBI" id="CHEBI:59789"/>
    </ligand>
</feature>
<feature type="binding site" evidence="6">
    <location>
        <begin position="130"/>
        <end position="131"/>
    </location>
    <ligand>
        <name>S-adenosyl-L-methionine</name>
        <dbReference type="ChEBI" id="CHEBI:59789"/>
    </ligand>
</feature>
<dbReference type="SUPFAM" id="SSF53335">
    <property type="entry name" value="S-adenosyl-L-methionine-dependent methyltransferases"/>
    <property type="match status" value="1"/>
</dbReference>
<comment type="similarity">
    <text evidence="6">Belongs to the methyltransferase superfamily. RNA methyltransferase RsmG family.</text>
</comment>
<accession>A0A0U1KRZ5</accession>
<comment type="subcellular location">
    <subcellularLocation>
        <location evidence="6">Cytoplasm</location>
    </subcellularLocation>
</comment>
<comment type="caution">
    <text evidence="6">Lacks conserved residue(s) required for the propagation of feature annotation.</text>
</comment>
<dbReference type="RefSeq" id="WP_021168303.1">
    <property type="nucleotide sequence ID" value="NZ_CTRP01000001.1"/>
</dbReference>
<dbReference type="Pfam" id="PF02527">
    <property type="entry name" value="GidB"/>
    <property type="match status" value="1"/>
</dbReference>
<dbReference type="PANTHER" id="PTHR31760:SF0">
    <property type="entry name" value="S-ADENOSYL-L-METHIONINE-DEPENDENT METHYLTRANSFERASES SUPERFAMILY PROTEIN"/>
    <property type="match status" value="1"/>
</dbReference>
<dbReference type="Gene3D" id="3.40.50.150">
    <property type="entry name" value="Vaccinia Virus protein VP39"/>
    <property type="match status" value="1"/>
</dbReference>
<evidence type="ECO:0000313" key="7">
    <source>
        <dbReference type="EMBL" id="CQR70035.1"/>
    </source>
</evidence>
<dbReference type="EMBL" id="CTRP01000001">
    <property type="protein sequence ID" value="CQR70035.1"/>
    <property type="molecule type" value="Genomic_DNA"/>
</dbReference>
<dbReference type="InterPro" id="IPR029063">
    <property type="entry name" value="SAM-dependent_MTases_sf"/>
</dbReference>
<dbReference type="HAMAP" id="MF_00074">
    <property type="entry name" value="16SrRNA_methyltr_G"/>
    <property type="match status" value="1"/>
</dbReference>
<name>A0A0U1KRZ5_9FIRM</name>
<keyword evidence="8" id="KW-1185">Reference proteome</keyword>
<keyword evidence="5 6" id="KW-0949">S-adenosyl-L-methionine</keyword>
<keyword evidence="2 6" id="KW-0698">rRNA processing</keyword>
<sequence>MNHFQDILAKAAAEYGLSLAPKQLAAMDNYFQQLVVWNEKVNLTAITEPYEVAVKHMIDSLSCYQEELFTPGVRIIDVGTGAGFPGIPLKIFQQDIKLTLMDSLNKRLNFLRAVIDDLSLDGVYIVHARAEEAGKNKQYREQYHLAVSRAVARLNVLCELCLPFVKVGGWFIALKGAQYEEEAQEAAKAVTLLGGKIETIKPVKLPGLIDKRAVIYIKKVAVTPQTYPRKAGTPEKKPL</sequence>
<dbReference type="PIRSF" id="PIRSF003078">
    <property type="entry name" value="GidB"/>
    <property type="match status" value="1"/>
</dbReference>
<dbReference type="EC" id="2.1.1.-" evidence="6"/>